<dbReference type="RefSeq" id="WP_147408778.1">
    <property type="nucleotide sequence ID" value="NZ_RBIN01000007.1"/>
</dbReference>
<organism evidence="1 2">
    <name type="scientific">Kushneria sinocarnis</name>
    <dbReference type="NCBI Taxonomy" id="595502"/>
    <lineage>
        <taxon>Bacteria</taxon>
        <taxon>Pseudomonadati</taxon>
        <taxon>Pseudomonadota</taxon>
        <taxon>Gammaproteobacteria</taxon>
        <taxon>Oceanospirillales</taxon>
        <taxon>Halomonadaceae</taxon>
        <taxon>Kushneria</taxon>
    </lineage>
</organism>
<dbReference type="Proteomes" id="UP000281975">
    <property type="component" value="Unassembled WGS sequence"/>
</dbReference>
<accession>A0A420WV04</accession>
<dbReference type="EMBL" id="RBIN01000007">
    <property type="protein sequence ID" value="RKQ97264.1"/>
    <property type="molecule type" value="Genomic_DNA"/>
</dbReference>
<dbReference type="OrthoDB" id="6183479at2"/>
<reference evidence="1 2" key="1">
    <citation type="submission" date="2018-10" db="EMBL/GenBank/DDBJ databases">
        <title>Genomic Encyclopedia of Type Strains, Phase IV (KMG-IV): sequencing the most valuable type-strain genomes for metagenomic binning, comparative biology and taxonomic classification.</title>
        <authorList>
            <person name="Goeker M."/>
        </authorList>
    </citation>
    <scope>NUCLEOTIDE SEQUENCE [LARGE SCALE GENOMIC DNA]</scope>
    <source>
        <strain evidence="1 2">DSM 23229</strain>
    </source>
</reference>
<evidence type="ECO:0000313" key="2">
    <source>
        <dbReference type="Proteomes" id="UP000281975"/>
    </source>
</evidence>
<name>A0A420WV04_9GAMM</name>
<comment type="caution">
    <text evidence="1">The sequence shown here is derived from an EMBL/GenBank/DDBJ whole genome shotgun (WGS) entry which is preliminary data.</text>
</comment>
<gene>
    <name evidence="1" type="ORF">C7446_2689</name>
</gene>
<evidence type="ECO:0000313" key="1">
    <source>
        <dbReference type="EMBL" id="RKQ97264.1"/>
    </source>
</evidence>
<sequence length="67" mass="7516">MPHQPRGACCPECGVPLSWPGTGASDQQMLYCVNGHRLCTMKEFREAARDLLLQEEVSLHRGYRRAG</sequence>
<proteinExistence type="predicted"/>
<dbReference type="AlphaFoldDB" id="A0A420WV04"/>
<keyword evidence="2" id="KW-1185">Reference proteome</keyword>
<protein>
    <submittedName>
        <fullName evidence="1">Uncharacterized protein</fullName>
    </submittedName>
</protein>